<dbReference type="InterPro" id="IPR029472">
    <property type="entry name" value="Copia-like_N"/>
</dbReference>
<dbReference type="Pfam" id="PF14244">
    <property type="entry name" value="Retrotran_gag_3"/>
    <property type="match status" value="1"/>
</dbReference>
<dbReference type="PANTHER" id="PTHR37610:SF40">
    <property type="entry name" value="OS01G0909600 PROTEIN"/>
    <property type="match status" value="1"/>
</dbReference>
<dbReference type="AlphaFoldDB" id="A0AAV3R013"/>
<dbReference type="Proteomes" id="UP001454036">
    <property type="component" value="Unassembled WGS sequence"/>
</dbReference>
<proteinExistence type="predicted"/>
<accession>A0AAV3R013</accession>
<protein>
    <recommendedName>
        <fullName evidence="1">Retrotransposon Copia-like N-terminal domain-containing protein</fullName>
    </recommendedName>
</protein>
<name>A0AAV3R013_LITER</name>
<sequence length="225" mass="25726">MVGSSPKYEPFFRYYLHPSEGTGTVISPILLKDNNYDEWVRSIRNNLRAKNKLCFIDGSLNEPDATSLDFEQWGIVNSILVAWIYNTLDVSVRSTVSLPDNVKLMWDDLHERYSLGNGPWIHELKRRISNCKQQGRPLVEYYSELKNLWDELDSYSTLPPCCCAAASIFAKEKENEKLHCFLIGLDDKKYNTVVSGLLAMDPLPFLKTTYSKVSTDERHHAVVGA</sequence>
<gene>
    <name evidence="2" type="ORF">LIER_40800</name>
</gene>
<dbReference type="EMBL" id="BAABME010024175">
    <property type="protein sequence ID" value="GAA0169649.1"/>
    <property type="molecule type" value="Genomic_DNA"/>
</dbReference>
<dbReference type="PANTHER" id="PTHR37610">
    <property type="entry name" value="CCHC-TYPE DOMAIN-CONTAINING PROTEIN"/>
    <property type="match status" value="1"/>
</dbReference>
<keyword evidence="3" id="KW-1185">Reference proteome</keyword>
<comment type="caution">
    <text evidence="2">The sequence shown here is derived from an EMBL/GenBank/DDBJ whole genome shotgun (WGS) entry which is preliminary data.</text>
</comment>
<feature type="domain" description="Retrotransposon Copia-like N-terminal" evidence="1">
    <location>
        <begin position="17"/>
        <end position="64"/>
    </location>
</feature>
<organism evidence="2 3">
    <name type="scientific">Lithospermum erythrorhizon</name>
    <name type="common">Purple gromwell</name>
    <name type="synonym">Lithospermum officinale var. erythrorhizon</name>
    <dbReference type="NCBI Taxonomy" id="34254"/>
    <lineage>
        <taxon>Eukaryota</taxon>
        <taxon>Viridiplantae</taxon>
        <taxon>Streptophyta</taxon>
        <taxon>Embryophyta</taxon>
        <taxon>Tracheophyta</taxon>
        <taxon>Spermatophyta</taxon>
        <taxon>Magnoliopsida</taxon>
        <taxon>eudicotyledons</taxon>
        <taxon>Gunneridae</taxon>
        <taxon>Pentapetalae</taxon>
        <taxon>asterids</taxon>
        <taxon>lamiids</taxon>
        <taxon>Boraginales</taxon>
        <taxon>Boraginaceae</taxon>
        <taxon>Boraginoideae</taxon>
        <taxon>Lithospermeae</taxon>
        <taxon>Lithospermum</taxon>
    </lineage>
</organism>
<evidence type="ECO:0000313" key="3">
    <source>
        <dbReference type="Proteomes" id="UP001454036"/>
    </source>
</evidence>
<evidence type="ECO:0000259" key="1">
    <source>
        <dbReference type="Pfam" id="PF14244"/>
    </source>
</evidence>
<reference evidence="2 3" key="1">
    <citation type="submission" date="2024-01" db="EMBL/GenBank/DDBJ databases">
        <title>The complete chloroplast genome sequence of Lithospermum erythrorhizon: insights into the phylogenetic relationship among Boraginaceae species and the maternal lineages of purple gromwells.</title>
        <authorList>
            <person name="Okada T."/>
            <person name="Watanabe K."/>
        </authorList>
    </citation>
    <scope>NUCLEOTIDE SEQUENCE [LARGE SCALE GENOMIC DNA]</scope>
</reference>
<evidence type="ECO:0000313" key="2">
    <source>
        <dbReference type="EMBL" id="GAA0169649.1"/>
    </source>
</evidence>